<accession>A0A4Y4CP93</accession>
<sequence>MHPLRKAAVSVLLCLGATQALAETPSTPPPLASVASLDVQRYMGKWYEISHYPNWFQKKCQGASRAEYALKDNGEVQVVNRCRLENGETNVASAVGRQVGGADSARLKVSFAPAWLSFIPAVWGDYWVVDLDPEYSLVAVSEPKREYLWVLSRTPQVDAARYTALLARLEGLGFDVSKLVTTKQMD</sequence>
<dbReference type="PROSITE" id="PS00213">
    <property type="entry name" value="LIPOCALIN"/>
    <property type="match status" value="1"/>
</dbReference>
<dbReference type="GO" id="GO:0006950">
    <property type="term" value="P:response to stress"/>
    <property type="evidence" value="ECO:0007669"/>
    <property type="project" value="UniProtKB-ARBA"/>
</dbReference>
<dbReference type="Proteomes" id="UP000318422">
    <property type="component" value="Unassembled WGS sequence"/>
</dbReference>
<evidence type="ECO:0000259" key="3">
    <source>
        <dbReference type="Pfam" id="PF08212"/>
    </source>
</evidence>
<comment type="caution">
    <text evidence="4">The sequence shown here is derived from an EMBL/GenBank/DDBJ whole genome shotgun (WGS) entry which is preliminary data.</text>
</comment>
<reference evidence="4 5" key="1">
    <citation type="submission" date="2019-06" db="EMBL/GenBank/DDBJ databases">
        <title>Whole genome shotgun sequence of Zoogloea ramigera NBRC 15342.</title>
        <authorList>
            <person name="Hosoyama A."/>
            <person name="Uohara A."/>
            <person name="Ohji S."/>
            <person name="Ichikawa N."/>
        </authorList>
    </citation>
    <scope>NUCLEOTIDE SEQUENCE [LARGE SCALE GENOMIC DNA]</scope>
    <source>
        <strain evidence="4 5">NBRC 15342</strain>
    </source>
</reference>
<comment type="subcellular location">
    <subcellularLocation>
        <location evidence="2">Cell outer membrane</location>
    </subcellularLocation>
</comment>
<dbReference type="InterPro" id="IPR022272">
    <property type="entry name" value="Lipocalin_CS"/>
</dbReference>
<dbReference type="Pfam" id="PF08212">
    <property type="entry name" value="Lipocalin_2"/>
    <property type="match status" value="1"/>
</dbReference>
<dbReference type="InterPro" id="IPR047202">
    <property type="entry name" value="Lipocalin_Blc-like_dom"/>
</dbReference>
<name>A0A4Y4CP93_ZOORA</name>
<protein>
    <recommendedName>
        <fullName evidence="2">Outer membrane lipoprotein Blc</fullName>
    </recommendedName>
</protein>
<dbReference type="SUPFAM" id="SSF50814">
    <property type="entry name" value="Lipocalins"/>
    <property type="match status" value="1"/>
</dbReference>
<dbReference type="EMBL" id="BJNV01000010">
    <property type="protein sequence ID" value="GEC94765.1"/>
    <property type="molecule type" value="Genomic_DNA"/>
</dbReference>
<keyword evidence="2" id="KW-0472">Membrane</keyword>
<feature type="signal peptide" evidence="2">
    <location>
        <begin position="1"/>
        <end position="22"/>
    </location>
</feature>
<dbReference type="GO" id="GO:0008289">
    <property type="term" value="F:lipid binding"/>
    <property type="evidence" value="ECO:0007669"/>
    <property type="project" value="UniProtKB-UniRule"/>
</dbReference>
<dbReference type="InterPro" id="IPR000566">
    <property type="entry name" value="Lipocln_cytosolic_FA-bd_dom"/>
</dbReference>
<evidence type="ECO:0000256" key="1">
    <source>
        <dbReference type="ARBA" id="ARBA00006889"/>
    </source>
</evidence>
<keyword evidence="5" id="KW-1185">Reference proteome</keyword>
<dbReference type="CDD" id="cd19438">
    <property type="entry name" value="lipocalin_Blc-like"/>
    <property type="match status" value="1"/>
</dbReference>
<dbReference type="Gene3D" id="2.40.128.20">
    <property type="match status" value="1"/>
</dbReference>
<gene>
    <name evidence="4" type="primary">blc</name>
    <name evidence="4" type="ORF">ZRA01_08380</name>
</gene>
<dbReference type="PRINTS" id="PR01171">
    <property type="entry name" value="BCTLIPOCALIN"/>
</dbReference>
<keyword evidence="2" id="KW-0998">Cell outer membrane</keyword>
<evidence type="ECO:0000313" key="5">
    <source>
        <dbReference type="Proteomes" id="UP000318422"/>
    </source>
</evidence>
<dbReference type="InterPro" id="IPR002446">
    <property type="entry name" value="Lipocalin_bac"/>
</dbReference>
<comment type="subunit">
    <text evidence="2">Homodimer.</text>
</comment>
<keyword evidence="2" id="KW-0449">Lipoprotein</keyword>
<dbReference type="PIRSF" id="PIRSF036893">
    <property type="entry name" value="Lipocalin_ApoD"/>
    <property type="match status" value="1"/>
</dbReference>
<evidence type="ECO:0000256" key="2">
    <source>
        <dbReference type="PIRNR" id="PIRNR036893"/>
    </source>
</evidence>
<organism evidence="4 5">
    <name type="scientific">Zoogloea ramigera</name>
    <dbReference type="NCBI Taxonomy" id="350"/>
    <lineage>
        <taxon>Bacteria</taxon>
        <taxon>Pseudomonadati</taxon>
        <taxon>Pseudomonadota</taxon>
        <taxon>Betaproteobacteria</taxon>
        <taxon>Rhodocyclales</taxon>
        <taxon>Zoogloeaceae</taxon>
        <taxon>Zoogloea</taxon>
    </lineage>
</organism>
<dbReference type="AlphaFoldDB" id="A0A4Y4CP93"/>
<comment type="function">
    <text evidence="2">Involved in the storage or transport of lipids necessary for membrane maintenance under stressful conditions. Displays a binding preference for lysophospholipids.</text>
</comment>
<dbReference type="InterPro" id="IPR012674">
    <property type="entry name" value="Calycin"/>
</dbReference>
<dbReference type="InterPro" id="IPR022271">
    <property type="entry name" value="Lipocalin_ApoD"/>
</dbReference>
<dbReference type="PANTHER" id="PTHR10612">
    <property type="entry name" value="APOLIPOPROTEIN D"/>
    <property type="match status" value="1"/>
</dbReference>
<feature type="domain" description="Lipocalin/cytosolic fatty-acid binding" evidence="3">
    <location>
        <begin position="37"/>
        <end position="184"/>
    </location>
</feature>
<dbReference type="GO" id="GO:0009279">
    <property type="term" value="C:cell outer membrane"/>
    <property type="evidence" value="ECO:0007669"/>
    <property type="project" value="UniProtKB-SubCell"/>
</dbReference>
<feature type="chain" id="PRO_5021523299" description="Outer membrane lipoprotein Blc" evidence="2">
    <location>
        <begin position="23"/>
        <end position="186"/>
    </location>
</feature>
<comment type="similarity">
    <text evidence="1 2">Belongs to the calycin superfamily. Lipocalin family.</text>
</comment>
<keyword evidence="2" id="KW-0446">Lipid-binding</keyword>
<dbReference type="PANTHER" id="PTHR10612:SF34">
    <property type="entry name" value="APOLIPOPROTEIN D"/>
    <property type="match status" value="1"/>
</dbReference>
<dbReference type="OrthoDB" id="9793905at2"/>
<keyword evidence="2" id="KW-0732">Signal</keyword>
<proteinExistence type="inferred from homology"/>
<evidence type="ECO:0000313" key="4">
    <source>
        <dbReference type="EMBL" id="GEC94765.1"/>
    </source>
</evidence>
<dbReference type="RefSeq" id="WP_141349631.1">
    <property type="nucleotide sequence ID" value="NZ_BJNV01000010.1"/>
</dbReference>